<dbReference type="PANTHER" id="PTHR21503:SF8">
    <property type="entry name" value="F-BOX ASSOCIATED DOMAIN-CONTAINING PROTEIN-RELATED"/>
    <property type="match status" value="1"/>
</dbReference>
<reference evidence="2" key="1">
    <citation type="submission" date="2016-11" db="UniProtKB">
        <authorList>
            <consortium name="WormBaseParasite"/>
        </authorList>
    </citation>
    <scope>IDENTIFICATION</scope>
</reference>
<dbReference type="AlphaFoldDB" id="A0A1I7UT59"/>
<proteinExistence type="predicted"/>
<dbReference type="WBParaSite" id="Csp11.Scaffold630.g19092.t1">
    <property type="protein sequence ID" value="Csp11.Scaffold630.g19092.t1"/>
    <property type="gene ID" value="Csp11.Scaffold630.g19092"/>
</dbReference>
<accession>A0A1I7UT59</accession>
<dbReference type="eggNOG" id="ENOG502TKI5">
    <property type="taxonomic scope" value="Eukaryota"/>
</dbReference>
<evidence type="ECO:0000313" key="2">
    <source>
        <dbReference type="WBParaSite" id="Csp11.Scaffold630.g19092.t1"/>
    </source>
</evidence>
<dbReference type="Proteomes" id="UP000095282">
    <property type="component" value="Unplaced"/>
</dbReference>
<name>A0A1I7UT59_9PELO</name>
<protein>
    <submittedName>
        <fullName evidence="2">F-box domain-containing protein</fullName>
    </submittedName>
</protein>
<sequence>MRKSHSCWAVPIVEHCVSKNLKIGSVYWSNFTGSIDMAKRLLMAVKNASDFFFRGFNPASFRFNHFHLFRMDQLQIENAAWITAEQVVALRNCKRIGLQYVMFKEPSINQILRKLLEDPRELHLLQIFCSDEIRPEEIINGLNIVRIEMFLGQTSLHARRRISVHKKLHSIKTKVTDEKLHSSFEIFCDDQLFFQIKTDPNEKQSNSSWRFKTRVPVHYFVRYGKDTLVCLWKQKVTAVQEILDFLNDIFRIKEISFVINLRNSCSAVYILEHCASKNLKIGKIYWPRFPGQEEMARRLFKASSGATELEIGGFNSSSIRFNHFHHFRMDRLQIKDATWMTVKQVKNLWNCKRVSLGCLRFDTDDVNSILWDYMMNPGELQELRLHFLGYIKMEEVKRALDIIRIEEENAKRGPKYWFKYKGVIISATMEKGGDLVIIRETGNGME</sequence>
<keyword evidence="1" id="KW-1185">Reference proteome</keyword>
<dbReference type="PANTHER" id="PTHR21503">
    <property type="entry name" value="F-BOX-CONTAINING HYPOTHETICAL PROTEIN C.ELEGANS"/>
    <property type="match status" value="1"/>
</dbReference>
<organism evidence="1 2">
    <name type="scientific">Caenorhabditis tropicalis</name>
    <dbReference type="NCBI Taxonomy" id="1561998"/>
    <lineage>
        <taxon>Eukaryota</taxon>
        <taxon>Metazoa</taxon>
        <taxon>Ecdysozoa</taxon>
        <taxon>Nematoda</taxon>
        <taxon>Chromadorea</taxon>
        <taxon>Rhabditida</taxon>
        <taxon>Rhabditina</taxon>
        <taxon>Rhabditomorpha</taxon>
        <taxon>Rhabditoidea</taxon>
        <taxon>Rhabditidae</taxon>
        <taxon>Peloderinae</taxon>
        <taxon>Caenorhabditis</taxon>
    </lineage>
</organism>
<evidence type="ECO:0000313" key="1">
    <source>
        <dbReference type="Proteomes" id="UP000095282"/>
    </source>
</evidence>